<gene>
    <name evidence="1" type="ordered locus">Msip34_0613</name>
</gene>
<dbReference type="Proteomes" id="UP000002743">
    <property type="component" value="Chromosome"/>
</dbReference>
<dbReference type="KEGG" id="mei:Msip34_0613"/>
<keyword evidence="2" id="KW-1185">Reference proteome</keyword>
<reference evidence="2" key="1">
    <citation type="submission" date="2009-07" db="EMBL/GenBank/DDBJ databases">
        <title>Complete sequence of chromosome of Methylovorus sp. SIP3-4.</title>
        <authorList>
            <person name="Lucas S."/>
            <person name="Copeland A."/>
            <person name="Lapidus A."/>
            <person name="Glavina del Rio T."/>
            <person name="Tice H."/>
            <person name="Bruce D."/>
            <person name="Goodwin L."/>
            <person name="Pitluck S."/>
            <person name="Clum A."/>
            <person name="Larimer F."/>
            <person name="Land M."/>
            <person name="Hauser L."/>
            <person name="Kyrpides N."/>
            <person name="Mikhailova N."/>
            <person name="Kayluzhnaya M."/>
            <person name="Chistoserdova L."/>
        </authorList>
    </citation>
    <scope>NUCLEOTIDE SEQUENCE [LARGE SCALE GENOMIC DNA]</scope>
    <source>
        <strain evidence="2">SIP3-4</strain>
    </source>
</reference>
<evidence type="ECO:0000313" key="2">
    <source>
        <dbReference type="Proteomes" id="UP000002743"/>
    </source>
</evidence>
<protein>
    <submittedName>
        <fullName evidence="1">Uncharacterized protein</fullName>
    </submittedName>
</protein>
<name>C6X9P1_METGS</name>
<reference evidence="1 2" key="2">
    <citation type="journal article" date="2011" name="J. Bacteriol.">
        <title>Genomes of three methylotrophs from a single niche uncover genetic and metabolic divergence of Methylophilaceae.</title>
        <authorList>
            <person name="Lapidus A."/>
            <person name="Clum A."/>
            <person name="Labutti K."/>
            <person name="Kaluzhnaya M.G."/>
            <person name="Lim S."/>
            <person name="Beck D.A."/>
            <person name="Glavina Del Rio T."/>
            <person name="Nolan M."/>
            <person name="Mavromatis K."/>
            <person name="Huntemann M."/>
            <person name="Lucas S."/>
            <person name="Lidstrom M.E."/>
            <person name="Ivanova N."/>
            <person name="Chistoserdova L."/>
        </authorList>
    </citation>
    <scope>NUCLEOTIDE SEQUENCE [LARGE SCALE GENOMIC DNA]</scope>
    <source>
        <strain evidence="1 2">SIP3-4</strain>
    </source>
</reference>
<dbReference type="HOGENOM" id="CLU_3045207_0_0_4"/>
<evidence type="ECO:0000313" key="1">
    <source>
        <dbReference type="EMBL" id="ACT49861.1"/>
    </source>
</evidence>
<accession>C6X9P1</accession>
<sequence length="54" mass="5860">MAWQAAVLESPVLQPADLQCWDFQVISSAPASNAAAIEQSSHTFYQTVPVKLRG</sequence>
<proteinExistence type="predicted"/>
<dbReference type="AlphaFoldDB" id="C6X9P1"/>
<organism evidence="1 2">
    <name type="scientific">Methylovorus glucosotrophus (strain SIP3-4)</name>
    <dbReference type="NCBI Taxonomy" id="582744"/>
    <lineage>
        <taxon>Bacteria</taxon>
        <taxon>Pseudomonadati</taxon>
        <taxon>Pseudomonadota</taxon>
        <taxon>Betaproteobacteria</taxon>
        <taxon>Nitrosomonadales</taxon>
        <taxon>Methylophilaceae</taxon>
        <taxon>Methylovorus</taxon>
    </lineage>
</organism>
<dbReference type="EMBL" id="CP001674">
    <property type="protein sequence ID" value="ACT49861.1"/>
    <property type="molecule type" value="Genomic_DNA"/>
</dbReference>